<feature type="domain" description="Histidine kinase" evidence="16">
    <location>
        <begin position="1808"/>
        <end position="2033"/>
    </location>
</feature>
<dbReference type="FunFam" id="1.10.287.130:FF:000003">
    <property type="entry name" value="Histidine kinase"/>
    <property type="match status" value="1"/>
</dbReference>
<comment type="subcellular location">
    <subcellularLocation>
        <location evidence="2">Cell membrane</location>
        <topology evidence="2">Multi-pass membrane protein</topology>
    </subcellularLocation>
</comment>
<feature type="compositionally biased region" description="Polar residues" evidence="14">
    <location>
        <begin position="2223"/>
        <end position="2241"/>
    </location>
</feature>
<dbReference type="HOGENOM" id="CLU_001037_0_0_1"/>
<feature type="region of interest" description="Disordered" evidence="14">
    <location>
        <begin position="512"/>
        <end position="570"/>
    </location>
</feature>
<feature type="region of interest" description="Disordered" evidence="14">
    <location>
        <begin position="2285"/>
        <end position="2425"/>
    </location>
</feature>
<dbReference type="InterPro" id="IPR029016">
    <property type="entry name" value="GAF-like_dom_sf"/>
</dbReference>
<dbReference type="CDD" id="cd16922">
    <property type="entry name" value="HATPase_EvgS-ArcB-TorS-like"/>
    <property type="match status" value="1"/>
</dbReference>
<evidence type="ECO:0000256" key="5">
    <source>
        <dbReference type="ARBA" id="ARBA00022553"/>
    </source>
</evidence>
<keyword evidence="10" id="KW-0067">ATP-binding</keyword>
<dbReference type="EC" id="2.7.13.3" evidence="3"/>
<proteinExistence type="predicted"/>
<dbReference type="SUPFAM" id="SSF47384">
    <property type="entry name" value="Homodimeric domain of signal transducing histidine kinase"/>
    <property type="match status" value="1"/>
</dbReference>
<dbReference type="FunFam" id="3.30.565.10:FF:000010">
    <property type="entry name" value="Sensor histidine kinase RcsC"/>
    <property type="match status" value="1"/>
</dbReference>
<dbReference type="Pfam" id="PF00512">
    <property type="entry name" value="HisKA"/>
    <property type="match status" value="1"/>
</dbReference>
<dbReference type="STRING" id="1229665.N1RRL6"/>
<evidence type="ECO:0000256" key="2">
    <source>
        <dbReference type="ARBA" id="ARBA00004651"/>
    </source>
</evidence>
<dbReference type="FunFam" id="1.10.510.10:FF:000579">
    <property type="entry name" value="Sensor histidine kinase/response regulator, putative"/>
    <property type="match status" value="1"/>
</dbReference>
<dbReference type="InterPro" id="IPR041664">
    <property type="entry name" value="AAA_16"/>
</dbReference>
<feature type="compositionally biased region" description="Basic residues" evidence="14">
    <location>
        <begin position="2343"/>
        <end position="2352"/>
    </location>
</feature>
<dbReference type="SMART" id="SM00388">
    <property type="entry name" value="HisKA"/>
    <property type="match status" value="1"/>
</dbReference>
<dbReference type="Pfam" id="PF02518">
    <property type="entry name" value="HATPase_c"/>
    <property type="match status" value="1"/>
</dbReference>
<protein>
    <recommendedName>
        <fullName evidence="3">histidine kinase</fullName>
        <ecNumber evidence="3">2.7.13.3</ecNumber>
    </recommendedName>
</protein>
<feature type="region of interest" description="Disordered" evidence="14">
    <location>
        <begin position="56"/>
        <end position="84"/>
    </location>
</feature>
<dbReference type="CDD" id="cd00082">
    <property type="entry name" value="HisKA"/>
    <property type="match status" value="1"/>
</dbReference>
<dbReference type="GO" id="GO:0005886">
    <property type="term" value="C:plasma membrane"/>
    <property type="evidence" value="ECO:0007669"/>
    <property type="project" value="UniProtKB-SubCell"/>
</dbReference>
<evidence type="ECO:0000259" key="17">
    <source>
        <dbReference type="PROSITE" id="PS50110"/>
    </source>
</evidence>
<feature type="region of interest" description="Disordered" evidence="14">
    <location>
        <begin position="702"/>
        <end position="735"/>
    </location>
</feature>
<comment type="catalytic activity">
    <reaction evidence="1">
        <text>ATP + protein L-histidine = ADP + protein N-phospho-L-histidine.</text>
        <dbReference type="EC" id="2.7.13.3"/>
    </reaction>
</comment>
<evidence type="ECO:0000256" key="7">
    <source>
        <dbReference type="ARBA" id="ARBA00022692"/>
    </source>
</evidence>
<feature type="compositionally biased region" description="Low complexity" evidence="14">
    <location>
        <begin position="2408"/>
        <end position="2417"/>
    </location>
</feature>
<name>N1RRL6_FUSC4</name>
<dbReference type="InterPro" id="IPR036890">
    <property type="entry name" value="HATPase_C_sf"/>
</dbReference>
<dbReference type="InterPro" id="IPR000719">
    <property type="entry name" value="Prot_kinase_dom"/>
</dbReference>
<dbReference type="PROSITE" id="PS50110">
    <property type="entry name" value="RESPONSE_REGULATORY"/>
    <property type="match status" value="1"/>
</dbReference>
<reference evidence="19" key="2">
    <citation type="journal article" date="2014" name="PLoS ONE">
        <title>Genome and Transcriptome Analysis of the Fungal Pathogen Fusarium oxysporum f. sp. cubense Causing Banana Vascular Wilt Disease.</title>
        <authorList>
            <person name="Guo L."/>
            <person name="Han L."/>
            <person name="Yang L."/>
            <person name="Zeng H."/>
            <person name="Fan D."/>
            <person name="Zhu Y."/>
            <person name="Feng Y."/>
            <person name="Wang G."/>
            <person name="Peng C."/>
            <person name="Jiang X."/>
            <person name="Zhou D."/>
            <person name="Ni P."/>
            <person name="Liang C."/>
            <person name="Liu L."/>
            <person name="Wang J."/>
            <person name="Mao C."/>
            <person name="Fang X."/>
            <person name="Peng M."/>
            <person name="Huang J."/>
        </authorList>
    </citation>
    <scope>NUCLEOTIDE SEQUENCE [LARGE SCALE GENOMIC DNA]</scope>
    <source>
        <strain evidence="19">race 4</strain>
    </source>
</reference>
<dbReference type="PRINTS" id="PR00344">
    <property type="entry name" value="BCTRLSENSOR"/>
</dbReference>
<dbReference type="PROSITE" id="PS50011">
    <property type="entry name" value="PROTEIN_KINASE_DOM"/>
    <property type="match status" value="1"/>
</dbReference>
<keyword evidence="7" id="KW-0812">Transmembrane</keyword>
<feature type="compositionally biased region" description="Low complexity" evidence="14">
    <location>
        <begin position="2242"/>
        <end position="2255"/>
    </location>
</feature>
<dbReference type="SUPFAM" id="SSF55781">
    <property type="entry name" value="GAF domain-like"/>
    <property type="match status" value="1"/>
</dbReference>
<dbReference type="EMBL" id="KB726554">
    <property type="protein sequence ID" value="EMT68196.1"/>
    <property type="molecule type" value="Genomic_DNA"/>
</dbReference>
<feature type="compositionally biased region" description="Low complexity" evidence="14">
    <location>
        <begin position="2328"/>
        <end position="2341"/>
    </location>
</feature>
<dbReference type="CDD" id="cd17546">
    <property type="entry name" value="REC_hyHK_CKI1_RcsC-like"/>
    <property type="match status" value="1"/>
</dbReference>
<dbReference type="GO" id="GO:0000155">
    <property type="term" value="F:phosphorelay sensor kinase activity"/>
    <property type="evidence" value="ECO:0007669"/>
    <property type="project" value="InterPro"/>
</dbReference>
<dbReference type="InterPro" id="IPR001789">
    <property type="entry name" value="Sig_transdc_resp-reg_receiver"/>
</dbReference>
<evidence type="ECO:0000256" key="6">
    <source>
        <dbReference type="ARBA" id="ARBA00022679"/>
    </source>
</evidence>
<feature type="compositionally biased region" description="Polar residues" evidence="14">
    <location>
        <begin position="726"/>
        <end position="735"/>
    </location>
</feature>
<dbReference type="PANTHER" id="PTHR43047:SF46">
    <property type="entry name" value="HISTIDINE KINASE_RESPONSE REGULATOR, PUTATIVE (AFU_ORTHOLOGUE AFUA_3G12550)-RELATED"/>
    <property type="match status" value="1"/>
</dbReference>
<dbReference type="SUPFAM" id="SSF55874">
    <property type="entry name" value="ATPase domain of HSP90 chaperone/DNA topoisomerase II/histidine kinase"/>
    <property type="match status" value="1"/>
</dbReference>
<evidence type="ECO:0000256" key="10">
    <source>
        <dbReference type="ARBA" id="ARBA00022840"/>
    </source>
</evidence>
<sequence length="2425" mass="268688">MDGASLVTDDLLDPPPRIYERLRQLAGYTWDESQLPFHSSYDFWHVIGTRWVSSVPSPSSSHNASSPGSALRLHSGRPSPSEPYAQISNIDGYDTQAITPPASSSSNIPSDAAYIEEPVVARLSYHALREERAFHIAKSLIATSDPTGEHIVKPIDLIRLQPLPGDRAQVVVSIYQHPGPNYLLEVLDMGPAFYRARIQGETFTSLRKNEPELHPPISLQYFLDFAIGATQCLELLHHNLGMIHGEIRGDAFHFNIETGRVKVMSFGSGIRSFEHGLTSTGWSTLSKELGAQNKLLYISPEQTGRMPAEPDSRTDIYSLGVLFWTLLTQRPVFEGDSPLDIVQGVLGRRIPNVSTVRLDIPDVVGRIIQRCTARNVQDRYHSASGLRHDLVKVQEFLGDGDWLALKEWRIGTKDVSSFFMLPAIMIGRQHEQAELNKVIDRVAKSHAMNLKGNTNRFSDGSTLSNDMAAFDDISSEGASSVDGTNYRSGSFTHTASSDPKLPKTNFNPLFSDTQTVSGDTISSSPSGTLPRIARPWERHQSISIETRSLVDSSGPDSQNRHSVVESTASSLSRQLGSAKFRRRDHCEVVTIEGAGGLGKSCLVQSVLADARRRGYCATAKFDTARRTAFGPLLKLLSSLFKQVWGERNTETPFHQGLKQFVRPVWPMLHRLLGLPEFLLGPPEASIGRSISSSLQFASIRGNGKSGLKRRGSSPGSSPKPVARNPSVASQSSSDFLRTGTSTKTMRLMNIFLDVLRVFTAHKFICFCLDDLHFADDESMELISQIIASRMKMVIIMTYRTEEITWDKIQSMIYLPEGEEYPRSGGPLVTRITLSPLTEDDIVQYVSTTLCRPKEEVLPLALVLQSKTAGNPFYMREMLSACHRKKCIWYDYRDSQWHYDLDRLFEQFQGEKDYDILDTGFITHRLSELPAAARTLLAWAALIGNSFSFELICHLMGDLQECNSRKMHFIIAQTLQKYYGGENQQLDNTASHICAAVDIIKRRISNRYQYRKLLTSCAQAAAESGAKPTAAKYYNTALTLLQDDPWTDGKEDVSYDETMQLYLRAAECYLYMGQYTAANEILNTIFKNGKSPFDKAPAYVLQSRIYAQSGDSASALVSLKDCLVGLGVTVDDEPSFQKCDEKFERLSIQIQTMGRGELLNYKQAEDPSVAPVGAVLAETISAAWWSDGLRYYHLTLMMVEMHLERGAYPQSGMAFLYLAMIALSRFNMTQFAVELGNTSQELLYQSRDPFFLARDLEGFCQYGCEEIPNWYADSRGGSILIAVRQLCRALQGKTRTSNALEVMNDETHNAENYKKWLISCSRKSNRSVTFYESFEVIPLFLYGHYERAVEIGSHAVDQLSMLWSAHNSRLILLFHGLARAGYLLQKLQLPCSPTEDFSSQAEEVIKELRRYVKMMDEWCTVSDINYLSWIKFLQAQIEELSLNHGNAIQHYEQALDHAAEHNSVFDEALGNYLMAVGLFRQMGALGVSKAIEEEHNLLLHGPTRNYRTCDTGVQTDFVADATSVQYRTGEAEDGGDLARIPSNTMNMADLNKGERIGAWRGSMNIQAEPGAGLPALDMIDLHAILVSSQVISSMLQVDELLKTMCDVILQTCGGSATLAAIVVQENDMDTWCVAASGDPERGASAHIPGIPISGTSLIAENVVLYSTRFLESVFVPDLISDERFGNVNESWLQRNPVGKSIIAIPICHGNKPLLGVLYLEGEPGAFTDRNVTVLQLLVNQIGISYSNALAMKNVEKISAENRSMVAVQKRALAKALEAETKAKNAEAEAKRNVKLAEEAAKAKSIFLANVSHELRTPLNGVIGNSELLRDSDLNKDQLEMADSIRVSADLLLTVINDILDFSKMEADKMKLYIIAFNPEDMVREVVRAVSYSNREKTSKKNVKIVQNINLPPMLIYGDPIRLHQVLGNLIGNSLKFTEDGSITIGARLDKETKEHATLTFWVRDTGIGIPPQQLAKLFQPFSQADASTARKYGGSGLGLSICKSLIETMMKGKIRLESEENVGTTAWFTVTFEKAKPDVAAGDAQTKATPSVDRYYAATSPVERAESPNPYLDLSKVPKDEIRICVAEDNPINQKIAIQYVQRLGYKGVVAYDNGLKAVEGLRQKAKEGKPYHVVLMDVQMPVLDGYEATKLIRKDSLDAVRTILVIAMTASAIQGDREKCLAAGMNDYLAKPVRSEILKKKLDAYLSVEHPPPKPESSPPLQRDSSSTPSPHTQSGVATQRSNSSLVLPSPVVNPSAGTKGLANVSLDPMQEEAVFNQPVDQTALQAQDSPVYNREQEPSPLAIRGSSPHSMNASGLGRVSSDDRSIDTASIADSSISQSQKRLPRKLVKNRRNSESNSERPSLSNISNDKSRGVLKKPQRQSTTNLVEEGQKAENNSYSFGKDSSKRSSLTSSASSLKDRIFPH</sequence>
<dbReference type="PROSITE" id="PS50109">
    <property type="entry name" value="HIS_KIN"/>
    <property type="match status" value="1"/>
</dbReference>
<evidence type="ECO:0000256" key="14">
    <source>
        <dbReference type="SAM" id="MobiDB-lite"/>
    </source>
</evidence>
<dbReference type="Gene3D" id="3.30.565.10">
    <property type="entry name" value="Histidine kinase-like ATPase, C-terminal domain"/>
    <property type="match status" value="1"/>
</dbReference>
<dbReference type="SMART" id="SM00448">
    <property type="entry name" value="REC"/>
    <property type="match status" value="1"/>
</dbReference>
<evidence type="ECO:0000313" key="19">
    <source>
        <dbReference type="Proteomes" id="UP000016929"/>
    </source>
</evidence>
<dbReference type="SMART" id="SM00220">
    <property type="entry name" value="S_TKc"/>
    <property type="match status" value="1"/>
</dbReference>
<dbReference type="InterPro" id="IPR003018">
    <property type="entry name" value="GAF"/>
</dbReference>
<keyword evidence="9 18" id="KW-0418">Kinase</keyword>
<evidence type="ECO:0000256" key="9">
    <source>
        <dbReference type="ARBA" id="ARBA00022777"/>
    </source>
</evidence>
<evidence type="ECO:0000256" key="1">
    <source>
        <dbReference type="ARBA" id="ARBA00000085"/>
    </source>
</evidence>
<dbReference type="Gene3D" id="1.25.40.10">
    <property type="entry name" value="Tetratricopeptide repeat domain"/>
    <property type="match status" value="1"/>
</dbReference>
<evidence type="ECO:0000256" key="4">
    <source>
        <dbReference type="ARBA" id="ARBA00022475"/>
    </source>
</evidence>
<dbReference type="InterPro" id="IPR005467">
    <property type="entry name" value="His_kinase_dom"/>
</dbReference>
<evidence type="ECO:0000313" key="18">
    <source>
        <dbReference type="EMBL" id="EMT68196.1"/>
    </source>
</evidence>
<dbReference type="Gene3D" id="1.10.287.130">
    <property type="match status" value="1"/>
</dbReference>
<feature type="modified residue" description="4-aspartylphosphate" evidence="13">
    <location>
        <position position="2137"/>
    </location>
</feature>
<dbReference type="Gene3D" id="1.10.510.10">
    <property type="entry name" value="Transferase(Phosphotransferase) domain 1"/>
    <property type="match status" value="1"/>
</dbReference>
<dbReference type="Proteomes" id="UP000016929">
    <property type="component" value="Unassembled WGS sequence"/>
</dbReference>
<dbReference type="SUPFAM" id="SSF48452">
    <property type="entry name" value="TPR-like"/>
    <property type="match status" value="1"/>
</dbReference>
<dbReference type="InterPro" id="IPR003594">
    <property type="entry name" value="HATPase_dom"/>
</dbReference>
<feature type="compositionally biased region" description="Polar residues" evidence="14">
    <location>
        <begin position="512"/>
        <end position="527"/>
    </location>
</feature>
<keyword evidence="11" id="KW-1133">Transmembrane helix</keyword>
<feature type="domain" description="Protein kinase" evidence="15">
    <location>
        <begin position="114"/>
        <end position="391"/>
    </location>
</feature>
<reference evidence="19" key="1">
    <citation type="submission" date="2012-09" db="EMBL/GenBank/DDBJ databases">
        <title>Genome sequencing and comparative transcriptomics of race 1 and race 4 of banana pathogen: Fusarium oxysporum f. sp. cubense.</title>
        <authorList>
            <person name="Fang X."/>
            <person name="Huang J."/>
        </authorList>
    </citation>
    <scope>NUCLEOTIDE SEQUENCE [LARGE SCALE GENOMIC DNA]</scope>
    <source>
        <strain evidence="19">race 4</strain>
    </source>
</reference>
<keyword evidence="12" id="KW-0472">Membrane</keyword>
<dbReference type="PANTHER" id="PTHR43047">
    <property type="entry name" value="TWO-COMPONENT HISTIDINE PROTEIN KINASE"/>
    <property type="match status" value="1"/>
</dbReference>
<dbReference type="Gene3D" id="3.30.450.40">
    <property type="match status" value="1"/>
</dbReference>
<evidence type="ECO:0000256" key="13">
    <source>
        <dbReference type="PROSITE-ProRule" id="PRU00169"/>
    </source>
</evidence>
<feature type="compositionally biased region" description="Low complexity" evidence="14">
    <location>
        <begin position="56"/>
        <end position="69"/>
    </location>
</feature>
<organism evidence="18 19">
    <name type="scientific">Fusarium oxysporum f. sp. cubense (strain race 4)</name>
    <name type="common">Panama disease fungus</name>
    <dbReference type="NCBI Taxonomy" id="2502994"/>
    <lineage>
        <taxon>Eukaryota</taxon>
        <taxon>Fungi</taxon>
        <taxon>Dikarya</taxon>
        <taxon>Ascomycota</taxon>
        <taxon>Pezizomycotina</taxon>
        <taxon>Sordariomycetes</taxon>
        <taxon>Hypocreomycetidae</taxon>
        <taxon>Hypocreales</taxon>
        <taxon>Nectriaceae</taxon>
        <taxon>Fusarium</taxon>
        <taxon>Fusarium oxysporum species complex</taxon>
    </lineage>
</organism>
<feature type="compositionally biased region" description="Polar residues" evidence="14">
    <location>
        <begin position="541"/>
        <end position="557"/>
    </location>
</feature>
<feature type="region of interest" description="Disordered" evidence="14">
    <location>
        <begin position="2207"/>
        <end position="2255"/>
    </location>
</feature>
<dbReference type="SUPFAM" id="SSF56112">
    <property type="entry name" value="Protein kinase-like (PK-like)"/>
    <property type="match status" value="1"/>
</dbReference>
<keyword evidence="6" id="KW-0808">Transferase</keyword>
<dbReference type="FunFam" id="3.40.50.2300:FF:000285">
    <property type="entry name" value="Putative sensor histidine kinase/response regulator"/>
    <property type="match status" value="1"/>
</dbReference>
<dbReference type="SUPFAM" id="SSF52172">
    <property type="entry name" value="CheY-like"/>
    <property type="match status" value="1"/>
</dbReference>
<dbReference type="GO" id="GO:0009927">
    <property type="term" value="F:histidine phosphotransfer kinase activity"/>
    <property type="evidence" value="ECO:0007669"/>
    <property type="project" value="TreeGrafter"/>
</dbReference>
<dbReference type="OrthoDB" id="60033at2759"/>
<dbReference type="InterPro" id="IPR011009">
    <property type="entry name" value="Kinase-like_dom_sf"/>
</dbReference>
<dbReference type="Gene3D" id="3.40.50.2300">
    <property type="match status" value="1"/>
</dbReference>
<dbReference type="GO" id="GO:0005524">
    <property type="term" value="F:ATP binding"/>
    <property type="evidence" value="ECO:0007669"/>
    <property type="project" value="UniProtKB-KW"/>
</dbReference>
<accession>N1RRL6</accession>
<dbReference type="FunFam" id="3.30.450.40:FF:000044">
    <property type="entry name" value="Putative sensor histidine kinase/response regulator"/>
    <property type="match status" value="1"/>
</dbReference>
<evidence type="ECO:0000259" key="16">
    <source>
        <dbReference type="PROSITE" id="PS50109"/>
    </source>
</evidence>
<keyword evidence="8" id="KW-0547">Nucleotide-binding</keyword>
<dbReference type="SMART" id="SM00387">
    <property type="entry name" value="HATPase_c"/>
    <property type="match status" value="1"/>
</dbReference>
<evidence type="ECO:0000256" key="11">
    <source>
        <dbReference type="ARBA" id="ARBA00022989"/>
    </source>
</evidence>
<keyword evidence="19" id="KW-1185">Reference proteome</keyword>
<dbReference type="InterPro" id="IPR011006">
    <property type="entry name" value="CheY-like_superfamily"/>
</dbReference>
<keyword evidence="4" id="KW-1003">Cell membrane</keyword>
<dbReference type="InterPro" id="IPR004358">
    <property type="entry name" value="Sig_transdc_His_kin-like_C"/>
</dbReference>
<dbReference type="Pfam" id="PF00072">
    <property type="entry name" value="Response_reg"/>
    <property type="match status" value="1"/>
</dbReference>
<keyword evidence="5 13" id="KW-0597">Phosphoprotein</keyword>
<feature type="domain" description="Response regulatory" evidence="17">
    <location>
        <begin position="2082"/>
        <end position="2206"/>
    </location>
</feature>
<gene>
    <name evidence="18" type="ORF">FOC4_g10012607</name>
</gene>
<dbReference type="InterPro" id="IPR003661">
    <property type="entry name" value="HisK_dim/P_dom"/>
</dbReference>
<evidence type="ECO:0000256" key="8">
    <source>
        <dbReference type="ARBA" id="ARBA00022741"/>
    </source>
</evidence>
<dbReference type="InterPro" id="IPR036097">
    <property type="entry name" value="HisK_dim/P_sf"/>
</dbReference>
<evidence type="ECO:0000256" key="3">
    <source>
        <dbReference type="ARBA" id="ARBA00012438"/>
    </source>
</evidence>
<dbReference type="InterPro" id="IPR011990">
    <property type="entry name" value="TPR-like_helical_dom_sf"/>
</dbReference>
<evidence type="ECO:0000259" key="15">
    <source>
        <dbReference type="PROSITE" id="PS50011"/>
    </source>
</evidence>
<evidence type="ECO:0000256" key="12">
    <source>
        <dbReference type="ARBA" id="ARBA00023136"/>
    </source>
</evidence>
<dbReference type="Pfam" id="PF13185">
    <property type="entry name" value="GAF_2"/>
    <property type="match status" value="1"/>
</dbReference>
<dbReference type="Pfam" id="PF13191">
    <property type="entry name" value="AAA_16"/>
    <property type="match status" value="1"/>
</dbReference>